<feature type="region of interest" description="Disordered" evidence="2">
    <location>
        <begin position="25"/>
        <end position="45"/>
    </location>
</feature>
<feature type="transmembrane region" description="Helical" evidence="3">
    <location>
        <begin position="71"/>
        <end position="92"/>
    </location>
</feature>
<evidence type="ECO:0000256" key="3">
    <source>
        <dbReference type="SAM" id="Phobius"/>
    </source>
</evidence>
<dbReference type="GO" id="GO:0033627">
    <property type="term" value="P:cell adhesion mediated by integrin"/>
    <property type="evidence" value="ECO:0007669"/>
    <property type="project" value="TreeGrafter"/>
</dbReference>
<evidence type="ECO:0000256" key="2">
    <source>
        <dbReference type="SAM" id="MobiDB-lite"/>
    </source>
</evidence>
<keyword evidence="3" id="KW-0472">Membrane</keyword>
<keyword evidence="3" id="KW-0812">Transmembrane</keyword>
<dbReference type="EMBL" id="JASAOG010000272">
    <property type="protein sequence ID" value="KAK0041534.1"/>
    <property type="molecule type" value="Genomic_DNA"/>
</dbReference>
<dbReference type="GO" id="GO:0098609">
    <property type="term" value="P:cell-cell adhesion"/>
    <property type="evidence" value="ECO:0007669"/>
    <property type="project" value="TreeGrafter"/>
</dbReference>
<dbReference type="Gene3D" id="2.130.10.130">
    <property type="entry name" value="Integrin alpha, N-terminal"/>
    <property type="match status" value="1"/>
</dbReference>
<comment type="caution">
    <text evidence="4">The sequence shown here is derived from an EMBL/GenBank/DDBJ whole genome shotgun (WGS) entry which is preliminary data.</text>
</comment>
<evidence type="ECO:0000313" key="4">
    <source>
        <dbReference type="EMBL" id="KAK0041534.1"/>
    </source>
</evidence>
<dbReference type="GO" id="GO:0009897">
    <property type="term" value="C:external side of plasma membrane"/>
    <property type="evidence" value="ECO:0007669"/>
    <property type="project" value="TreeGrafter"/>
</dbReference>
<name>A0AAD8ASC1_BIOPF</name>
<reference evidence="4" key="2">
    <citation type="submission" date="2023-04" db="EMBL/GenBank/DDBJ databases">
        <authorList>
            <person name="Bu L."/>
            <person name="Lu L."/>
            <person name="Laidemitt M.R."/>
            <person name="Zhang S.M."/>
            <person name="Mutuku M."/>
            <person name="Mkoji G."/>
            <person name="Steinauer M."/>
            <person name="Loker E.S."/>
        </authorList>
    </citation>
    <scope>NUCLEOTIDE SEQUENCE</scope>
    <source>
        <strain evidence="4">KasaAsao</strain>
        <tissue evidence="4">Whole Snail</tissue>
    </source>
</reference>
<keyword evidence="4" id="KW-0401">Integrin</keyword>
<sequence length="246" mass="27046">MEHGTENAELLCGLPSIATLGSRHHTSYPSYPTPRGADGETRCSSTKPVDGVKTWTVVSGRVGQRSRCTSSLLLLCFYSTMLVLLLLLASGAEAFNIDLRTAVVHHGPAGSFFGYSVAQHIDQSTNWLLIGAPKSNTSQPNLNQPGAVYRCRTDKPDDCHVIPFDDKGNNVKPVMTPTKRYEQIEEKSDQWFGATVRSSGENGFIVACAPRYVYFTNDLDKREPVGTCYLSRPGTTKFERYSPCLS</sequence>
<dbReference type="Proteomes" id="UP001233172">
    <property type="component" value="Unassembled WGS sequence"/>
</dbReference>
<dbReference type="GO" id="GO:0008305">
    <property type="term" value="C:integrin complex"/>
    <property type="evidence" value="ECO:0007669"/>
    <property type="project" value="TreeGrafter"/>
</dbReference>
<dbReference type="GO" id="GO:0007229">
    <property type="term" value="P:integrin-mediated signaling pathway"/>
    <property type="evidence" value="ECO:0007669"/>
    <property type="project" value="UniProtKB-KW"/>
</dbReference>
<dbReference type="SMART" id="SM00191">
    <property type="entry name" value="Int_alpha"/>
    <property type="match status" value="1"/>
</dbReference>
<dbReference type="InterPro" id="IPR028994">
    <property type="entry name" value="Integrin_alpha_N"/>
</dbReference>
<keyword evidence="5" id="KW-1185">Reference proteome</keyword>
<dbReference type="SUPFAM" id="SSF69318">
    <property type="entry name" value="Integrin alpha N-terminal domain"/>
    <property type="match status" value="1"/>
</dbReference>
<dbReference type="GO" id="GO:0005178">
    <property type="term" value="F:integrin binding"/>
    <property type="evidence" value="ECO:0007669"/>
    <property type="project" value="TreeGrafter"/>
</dbReference>
<proteinExistence type="predicted"/>
<feature type="non-terminal residue" evidence="4">
    <location>
        <position position="1"/>
    </location>
</feature>
<dbReference type="PANTHER" id="PTHR23220:SF133">
    <property type="entry name" value="INTEGRIN ALPHA-PS2"/>
    <property type="match status" value="1"/>
</dbReference>
<evidence type="ECO:0000313" key="5">
    <source>
        <dbReference type="Proteomes" id="UP001233172"/>
    </source>
</evidence>
<dbReference type="GO" id="GO:0007160">
    <property type="term" value="P:cell-matrix adhesion"/>
    <property type="evidence" value="ECO:0007669"/>
    <property type="project" value="TreeGrafter"/>
</dbReference>
<evidence type="ECO:0000256" key="1">
    <source>
        <dbReference type="PROSITE-ProRule" id="PRU00803"/>
    </source>
</evidence>
<dbReference type="PROSITE" id="PS51470">
    <property type="entry name" value="FG_GAP"/>
    <property type="match status" value="1"/>
</dbReference>
<feature type="repeat" description="FG-GAP" evidence="1">
    <location>
        <begin position="99"/>
        <end position="160"/>
    </location>
</feature>
<dbReference type="InterPro" id="IPR013519">
    <property type="entry name" value="Int_alpha_beta-p"/>
</dbReference>
<keyword evidence="3" id="KW-1133">Transmembrane helix</keyword>
<organism evidence="4 5">
    <name type="scientific">Biomphalaria pfeifferi</name>
    <name type="common">Bloodfluke planorb</name>
    <name type="synonym">Freshwater snail</name>
    <dbReference type="NCBI Taxonomy" id="112525"/>
    <lineage>
        <taxon>Eukaryota</taxon>
        <taxon>Metazoa</taxon>
        <taxon>Spiralia</taxon>
        <taxon>Lophotrochozoa</taxon>
        <taxon>Mollusca</taxon>
        <taxon>Gastropoda</taxon>
        <taxon>Heterobranchia</taxon>
        <taxon>Euthyneura</taxon>
        <taxon>Panpulmonata</taxon>
        <taxon>Hygrophila</taxon>
        <taxon>Lymnaeoidea</taxon>
        <taxon>Planorbidae</taxon>
        <taxon>Biomphalaria</taxon>
    </lineage>
</organism>
<dbReference type="AlphaFoldDB" id="A0AAD8ASC1"/>
<gene>
    <name evidence="4" type="ORF">Bpfe_029055</name>
</gene>
<reference evidence="4" key="1">
    <citation type="journal article" date="2023" name="PLoS Negl. Trop. Dis.">
        <title>A genome sequence for Biomphalaria pfeifferi, the major vector snail for the human-infecting parasite Schistosoma mansoni.</title>
        <authorList>
            <person name="Bu L."/>
            <person name="Lu L."/>
            <person name="Laidemitt M.R."/>
            <person name="Zhang S.M."/>
            <person name="Mutuku M."/>
            <person name="Mkoji G."/>
            <person name="Steinauer M."/>
            <person name="Loker E.S."/>
        </authorList>
    </citation>
    <scope>NUCLEOTIDE SEQUENCE</scope>
    <source>
        <strain evidence="4">KasaAsao</strain>
    </source>
</reference>
<accession>A0AAD8ASC1</accession>
<dbReference type="PANTHER" id="PTHR23220">
    <property type="entry name" value="INTEGRIN ALPHA"/>
    <property type="match status" value="1"/>
</dbReference>
<protein>
    <submittedName>
        <fullName evidence="4">Integrin alpha-8</fullName>
    </submittedName>
</protein>